<dbReference type="PANTHER" id="PTHR31168:SF25">
    <property type="entry name" value="TRANSMEMBRANE PROTEIN"/>
    <property type="match status" value="1"/>
</dbReference>
<feature type="transmembrane region" description="Helical" evidence="1">
    <location>
        <begin position="118"/>
        <end position="138"/>
    </location>
</feature>
<evidence type="ECO:0000313" key="4">
    <source>
        <dbReference type="Proteomes" id="UP000215914"/>
    </source>
</evidence>
<name>A0A251TPT6_HELAN</name>
<feature type="transmembrane region" description="Helical" evidence="1">
    <location>
        <begin position="75"/>
        <end position="97"/>
    </location>
</feature>
<protein>
    <recommendedName>
        <fullName evidence="5">Transmembrane protein</fullName>
    </recommendedName>
</protein>
<dbReference type="OMA" id="IMFVYHI"/>
<gene>
    <name evidence="3" type="ORF">HannXRQ_Chr10g0317011</name>
    <name evidence="2" type="ORF">HanXRQr2_Chr03g0115131</name>
</gene>
<accession>A0A251TPT6</accession>
<proteinExistence type="predicted"/>
<dbReference type="Gramene" id="mRNA:HanXRQr2_Chr03g0115131">
    <property type="protein sequence ID" value="mRNA:HanXRQr2_Chr03g0115131"/>
    <property type="gene ID" value="HanXRQr2_Chr03g0115131"/>
</dbReference>
<dbReference type="EMBL" id="MNCJ02000318">
    <property type="protein sequence ID" value="KAF5814795.1"/>
    <property type="molecule type" value="Genomic_DNA"/>
</dbReference>
<keyword evidence="1" id="KW-0472">Membrane</keyword>
<feature type="transmembrane region" description="Helical" evidence="1">
    <location>
        <begin position="12"/>
        <end position="33"/>
    </location>
</feature>
<dbReference type="InterPro" id="IPR006747">
    <property type="entry name" value="DUF599"/>
</dbReference>
<reference evidence="2 4" key="1">
    <citation type="journal article" date="2017" name="Nature">
        <title>The sunflower genome provides insights into oil metabolism, flowering and Asterid evolution.</title>
        <authorList>
            <person name="Badouin H."/>
            <person name="Gouzy J."/>
            <person name="Grassa C.J."/>
            <person name="Murat F."/>
            <person name="Staton S.E."/>
            <person name="Cottret L."/>
            <person name="Lelandais-Briere C."/>
            <person name="Owens G.L."/>
            <person name="Carrere S."/>
            <person name="Mayjonade B."/>
            <person name="Legrand L."/>
            <person name="Gill N."/>
            <person name="Kane N.C."/>
            <person name="Bowers J.E."/>
            <person name="Hubner S."/>
            <person name="Bellec A."/>
            <person name="Berard A."/>
            <person name="Berges H."/>
            <person name="Blanchet N."/>
            <person name="Boniface M.C."/>
            <person name="Brunel D."/>
            <person name="Catrice O."/>
            <person name="Chaidir N."/>
            <person name="Claudel C."/>
            <person name="Donnadieu C."/>
            <person name="Faraut T."/>
            <person name="Fievet G."/>
            <person name="Helmstetter N."/>
            <person name="King M."/>
            <person name="Knapp S.J."/>
            <person name="Lai Z."/>
            <person name="Le Paslier M.C."/>
            <person name="Lippi Y."/>
            <person name="Lorenzon L."/>
            <person name="Mandel J.R."/>
            <person name="Marage G."/>
            <person name="Marchand G."/>
            <person name="Marquand E."/>
            <person name="Bret-Mestries E."/>
            <person name="Morien E."/>
            <person name="Nambeesan S."/>
            <person name="Nguyen T."/>
            <person name="Pegot-Espagnet P."/>
            <person name="Pouilly N."/>
            <person name="Raftis F."/>
            <person name="Sallet E."/>
            <person name="Schiex T."/>
            <person name="Thomas J."/>
            <person name="Vandecasteele C."/>
            <person name="Vares D."/>
            <person name="Vear F."/>
            <person name="Vautrin S."/>
            <person name="Crespi M."/>
            <person name="Mangin B."/>
            <person name="Burke J.M."/>
            <person name="Salse J."/>
            <person name="Munos S."/>
            <person name="Vincourt P."/>
            <person name="Rieseberg L.H."/>
            <person name="Langlade N.B."/>
        </authorList>
    </citation>
    <scope>NUCLEOTIDE SEQUENCE [LARGE SCALE GENOMIC DNA]</scope>
    <source>
        <strain evidence="4">cv. SF193</strain>
        <tissue evidence="2">Leaves</tissue>
    </source>
</reference>
<reference evidence="3" key="2">
    <citation type="submission" date="2017-02" db="EMBL/GenBank/DDBJ databases">
        <title>Sunflower complete genome.</title>
        <authorList>
            <person name="Langlade N."/>
            <person name="Munos S."/>
        </authorList>
    </citation>
    <scope>NUCLEOTIDE SEQUENCE [LARGE SCALE GENOMIC DNA]</scope>
    <source>
        <tissue evidence="3">Leaves</tissue>
    </source>
</reference>
<sequence>MGWQWKEEHLDLILVPLGFSIMCIYHIFLLHIYNKCHTQTAIGYENDNKEAWAEKMLELRNTERGFAASVLNGHLTAASTLSSISLVLCSLIGALLGNSSNFLTDSFILGNASRSTRTIKYMAVLSCFFVAFVCFVQTSRHFVHGSFLLCMPVDDKDGEVVKCLRKAVKRGSIFWAFGLRALYFATTLLLWIFGPIPMFVGSVATVVLLYNLDFNKETGKITYEQSSKSEHNTKSNGVENGVLASGTDASIDIQDAVLRN</sequence>
<organism evidence="3 4">
    <name type="scientific">Helianthus annuus</name>
    <name type="common">Common sunflower</name>
    <dbReference type="NCBI Taxonomy" id="4232"/>
    <lineage>
        <taxon>Eukaryota</taxon>
        <taxon>Viridiplantae</taxon>
        <taxon>Streptophyta</taxon>
        <taxon>Embryophyta</taxon>
        <taxon>Tracheophyta</taxon>
        <taxon>Spermatophyta</taxon>
        <taxon>Magnoliopsida</taxon>
        <taxon>eudicotyledons</taxon>
        <taxon>Gunneridae</taxon>
        <taxon>Pentapetalae</taxon>
        <taxon>asterids</taxon>
        <taxon>campanulids</taxon>
        <taxon>Asterales</taxon>
        <taxon>Asteraceae</taxon>
        <taxon>Asteroideae</taxon>
        <taxon>Heliantheae alliance</taxon>
        <taxon>Heliantheae</taxon>
        <taxon>Helianthus</taxon>
    </lineage>
</organism>
<dbReference type="Proteomes" id="UP000215914">
    <property type="component" value="Chromosome 10"/>
</dbReference>
<feature type="transmembrane region" description="Helical" evidence="1">
    <location>
        <begin position="188"/>
        <end position="210"/>
    </location>
</feature>
<dbReference type="Pfam" id="PF04654">
    <property type="entry name" value="DUF599"/>
    <property type="match status" value="1"/>
</dbReference>
<keyword evidence="4" id="KW-1185">Reference proteome</keyword>
<dbReference type="InParanoid" id="A0A251TPT6"/>
<evidence type="ECO:0000256" key="1">
    <source>
        <dbReference type="SAM" id="Phobius"/>
    </source>
</evidence>
<reference evidence="2" key="3">
    <citation type="submission" date="2020-06" db="EMBL/GenBank/DDBJ databases">
        <title>Helianthus annuus Genome sequencing and assembly Release 2.</title>
        <authorList>
            <person name="Gouzy J."/>
            <person name="Langlade N."/>
            <person name="Munos S."/>
        </authorList>
    </citation>
    <scope>NUCLEOTIDE SEQUENCE</scope>
    <source>
        <tissue evidence="2">Leaves</tissue>
    </source>
</reference>
<dbReference type="EMBL" id="CM007899">
    <property type="protein sequence ID" value="OTG13110.1"/>
    <property type="molecule type" value="Genomic_DNA"/>
</dbReference>
<evidence type="ECO:0000313" key="3">
    <source>
        <dbReference type="EMBL" id="OTG13110.1"/>
    </source>
</evidence>
<keyword evidence="1" id="KW-0812">Transmembrane</keyword>
<dbReference type="AlphaFoldDB" id="A0A251TPT6"/>
<evidence type="ECO:0008006" key="5">
    <source>
        <dbReference type="Google" id="ProtNLM"/>
    </source>
</evidence>
<dbReference type="OrthoDB" id="665451at2759"/>
<dbReference type="PANTHER" id="PTHR31168">
    <property type="entry name" value="OS02G0292800 PROTEIN"/>
    <property type="match status" value="1"/>
</dbReference>
<keyword evidence="1" id="KW-1133">Transmembrane helix</keyword>
<evidence type="ECO:0000313" key="2">
    <source>
        <dbReference type="EMBL" id="KAF5814795.1"/>
    </source>
</evidence>